<dbReference type="EMBL" id="JACHYB010000001">
    <property type="protein sequence ID" value="MBB3186881.1"/>
    <property type="molecule type" value="Genomic_DNA"/>
</dbReference>
<dbReference type="InterPro" id="IPR050052">
    <property type="entry name" value="ATP-dep_Clp_protease_ClpX"/>
</dbReference>
<dbReference type="PANTHER" id="PTHR48102:SF7">
    <property type="entry name" value="ATP-DEPENDENT CLP PROTEASE ATP-BINDING SUBUNIT CLPX-LIKE, MITOCHONDRIAL"/>
    <property type="match status" value="1"/>
</dbReference>
<dbReference type="GO" id="GO:0051082">
    <property type="term" value="F:unfolded protein binding"/>
    <property type="evidence" value="ECO:0007669"/>
    <property type="project" value="UniProtKB-UniRule"/>
</dbReference>
<dbReference type="Pfam" id="PF10431">
    <property type="entry name" value="ClpB_D2-small"/>
    <property type="match status" value="1"/>
</dbReference>
<organism evidence="9 10">
    <name type="scientific">Microbacter margulisiae</name>
    <dbReference type="NCBI Taxonomy" id="1350067"/>
    <lineage>
        <taxon>Bacteria</taxon>
        <taxon>Pseudomonadati</taxon>
        <taxon>Bacteroidota</taxon>
        <taxon>Bacteroidia</taxon>
        <taxon>Bacteroidales</taxon>
        <taxon>Porphyromonadaceae</taxon>
        <taxon>Microbacter</taxon>
    </lineage>
</organism>
<keyword evidence="1 6" id="KW-0479">Metal-binding</keyword>
<reference evidence="9 10" key="1">
    <citation type="submission" date="2020-08" db="EMBL/GenBank/DDBJ databases">
        <title>Genomic Encyclopedia of Type Strains, Phase IV (KMG-IV): sequencing the most valuable type-strain genomes for metagenomic binning, comparative biology and taxonomic classification.</title>
        <authorList>
            <person name="Goeker M."/>
        </authorList>
    </citation>
    <scope>NUCLEOTIDE SEQUENCE [LARGE SCALE GENOMIC DNA]</scope>
    <source>
        <strain evidence="9 10">DSM 27471</strain>
    </source>
</reference>
<dbReference type="Gene3D" id="6.20.220.10">
    <property type="entry name" value="ClpX chaperone, C4-type zinc finger domain"/>
    <property type="match status" value="1"/>
</dbReference>
<proteinExistence type="inferred from homology"/>
<evidence type="ECO:0000256" key="3">
    <source>
        <dbReference type="ARBA" id="ARBA00022833"/>
    </source>
</evidence>
<feature type="binding site" evidence="6 7">
    <location>
        <position position="11"/>
    </location>
    <ligand>
        <name>Zn(2+)</name>
        <dbReference type="ChEBI" id="CHEBI:29105"/>
    </ligand>
</feature>
<keyword evidence="10" id="KW-1185">Reference proteome</keyword>
<evidence type="ECO:0000256" key="2">
    <source>
        <dbReference type="ARBA" id="ARBA00022741"/>
    </source>
</evidence>
<gene>
    <name evidence="6" type="primary">clpX</name>
    <name evidence="9" type="ORF">FHX64_001044</name>
</gene>
<dbReference type="Proteomes" id="UP000544222">
    <property type="component" value="Unassembled WGS sequence"/>
</dbReference>
<evidence type="ECO:0000259" key="8">
    <source>
        <dbReference type="PROSITE" id="PS51902"/>
    </source>
</evidence>
<sequence length="409" mass="46116">MAKRIVHDRFCSMCGRPESEVGSLITGLEGAICTQCVEMAHDLVLEFSKKPSSDLKFQNDSLPKPKEIKSFLDQYVIGQDEAKKFLSVAVYNHYKRLMQRDLGDDVEIEKSNIIMVGPTGTGKTLLARTIARQLHVPFTIVDATVFTEAGYVGEDIESILTRLLQVADYDVKAAERGIVFIDEIDKIARKGDNPSITRDVSGEGVQQGLLKLLEGSIVNVPPQGGRKHPEQRMIAVNTQHILFMVGGAFDGIEKKIAQRLNTHVVGYSSTRDMQTIDRSNLLQYITPQDLKSFGLIPEIIGRLPVLTYLDSLNRDSLRQILTEPKNSIIKQYKKLFEMDHVNLQFEDEVLDYIVDKAIEFKLGARGLRSIVETVMMDAMFEIPSTRKKELHITLMYAKEKMERLKILSA</sequence>
<dbReference type="InterPro" id="IPR038366">
    <property type="entry name" value="Znf_CppX_C4_sf"/>
</dbReference>
<dbReference type="SUPFAM" id="SSF57716">
    <property type="entry name" value="Glucocorticoid receptor-like (DNA-binding domain)"/>
    <property type="match status" value="1"/>
</dbReference>
<evidence type="ECO:0000256" key="7">
    <source>
        <dbReference type="PROSITE-ProRule" id="PRU01250"/>
    </source>
</evidence>
<dbReference type="GO" id="GO:0008270">
    <property type="term" value="F:zinc ion binding"/>
    <property type="evidence" value="ECO:0007669"/>
    <property type="project" value="UniProtKB-UniRule"/>
</dbReference>
<dbReference type="GO" id="GO:0140662">
    <property type="term" value="F:ATP-dependent protein folding chaperone"/>
    <property type="evidence" value="ECO:0007669"/>
    <property type="project" value="InterPro"/>
</dbReference>
<evidence type="ECO:0000256" key="4">
    <source>
        <dbReference type="ARBA" id="ARBA00022840"/>
    </source>
</evidence>
<evidence type="ECO:0000256" key="1">
    <source>
        <dbReference type="ARBA" id="ARBA00022723"/>
    </source>
</evidence>
<protein>
    <recommendedName>
        <fullName evidence="6">ATP-dependent Clp protease ATP-binding subunit ClpX</fullName>
    </recommendedName>
</protein>
<dbReference type="NCBIfam" id="NF003745">
    <property type="entry name" value="PRK05342.1"/>
    <property type="match status" value="1"/>
</dbReference>
<dbReference type="InterPro" id="IPR059188">
    <property type="entry name" value="Znf_CLPX-like"/>
</dbReference>
<evidence type="ECO:0000256" key="6">
    <source>
        <dbReference type="HAMAP-Rule" id="MF_00175"/>
    </source>
</evidence>
<keyword evidence="4 6" id="KW-0067">ATP-binding</keyword>
<comment type="function">
    <text evidence="6">ATP-dependent specificity component of the Clp protease. It directs the protease to specific substrates. Can perform chaperone functions in the absence of ClpP.</text>
</comment>
<dbReference type="SUPFAM" id="SSF52540">
    <property type="entry name" value="P-loop containing nucleoside triphosphate hydrolases"/>
    <property type="match status" value="1"/>
</dbReference>
<feature type="binding site" evidence="6 7">
    <location>
        <position position="36"/>
    </location>
    <ligand>
        <name>Zn(2+)</name>
        <dbReference type="ChEBI" id="CHEBI:29105"/>
    </ligand>
</feature>
<dbReference type="FunFam" id="3.40.50.300:FF:000005">
    <property type="entry name" value="ATP-dependent Clp protease ATP-binding subunit ClpX"/>
    <property type="match status" value="1"/>
</dbReference>
<dbReference type="GO" id="GO:0051603">
    <property type="term" value="P:proteolysis involved in protein catabolic process"/>
    <property type="evidence" value="ECO:0007669"/>
    <property type="project" value="TreeGrafter"/>
</dbReference>
<feature type="binding site" evidence="6 7">
    <location>
        <position position="33"/>
    </location>
    <ligand>
        <name>Zn(2+)</name>
        <dbReference type="ChEBI" id="CHEBI:29105"/>
    </ligand>
</feature>
<dbReference type="Pfam" id="PF07724">
    <property type="entry name" value="AAA_2"/>
    <property type="match status" value="1"/>
</dbReference>
<comment type="subunit">
    <text evidence="6">Component of the ClpX-ClpP complex. Forms a hexameric ring that, in the presence of ATP, binds to fourteen ClpP subunits assembled into a disk-like structure with a central cavity, resembling the structure of eukaryotic proteasomes.</text>
</comment>
<keyword evidence="5 6" id="KW-0143">Chaperone</keyword>
<feature type="domain" description="ClpX-type ZB" evidence="8">
    <location>
        <begin position="1"/>
        <end position="52"/>
    </location>
</feature>
<dbReference type="SMART" id="SM01086">
    <property type="entry name" value="ClpB_D2-small"/>
    <property type="match status" value="1"/>
</dbReference>
<dbReference type="InterPro" id="IPR027417">
    <property type="entry name" value="P-loop_NTPase"/>
</dbReference>
<dbReference type="Pfam" id="PF06689">
    <property type="entry name" value="zf-C4_ClpX"/>
    <property type="match status" value="1"/>
</dbReference>
<dbReference type="PROSITE" id="PS51902">
    <property type="entry name" value="CLPX_ZB"/>
    <property type="match status" value="1"/>
</dbReference>
<name>A0A7W5DPZ0_9PORP</name>
<dbReference type="InterPro" id="IPR010603">
    <property type="entry name" value="Znf_CppX_C4"/>
</dbReference>
<feature type="binding site" evidence="6 7">
    <location>
        <position position="14"/>
    </location>
    <ligand>
        <name>Zn(2+)</name>
        <dbReference type="ChEBI" id="CHEBI:29105"/>
    </ligand>
</feature>
<dbReference type="GO" id="GO:0051301">
    <property type="term" value="P:cell division"/>
    <property type="evidence" value="ECO:0007669"/>
    <property type="project" value="TreeGrafter"/>
</dbReference>
<keyword evidence="9" id="KW-0378">Hydrolase</keyword>
<dbReference type="InterPro" id="IPR003593">
    <property type="entry name" value="AAA+_ATPase"/>
</dbReference>
<accession>A0A7W5DPZ0</accession>
<dbReference type="GO" id="GO:0008233">
    <property type="term" value="F:peptidase activity"/>
    <property type="evidence" value="ECO:0007669"/>
    <property type="project" value="UniProtKB-KW"/>
</dbReference>
<evidence type="ECO:0000313" key="10">
    <source>
        <dbReference type="Proteomes" id="UP000544222"/>
    </source>
</evidence>
<dbReference type="NCBIfam" id="TIGR00382">
    <property type="entry name" value="clpX"/>
    <property type="match status" value="1"/>
</dbReference>
<dbReference type="CDD" id="cd19497">
    <property type="entry name" value="RecA-like_ClpX"/>
    <property type="match status" value="1"/>
</dbReference>
<dbReference type="GO" id="GO:0016887">
    <property type="term" value="F:ATP hydrolysis activity"/>
    <property type="evidence" value="ECO:0007669"/>
    <property type="project" value="InterPro"/>
</dbReference>
<dbReference type="InterPro" id="IPR019489">
    <property type="entry name" value="Clp_ATPase_C"/>
</dbReference>
<dbReference type="Gene3D" id="3.40.50.300">
    <property type="entry name" value="P-loop containing nucleotide triphosphate hydrolases"/>
    <property type="match status" value="1"/>
</dbReference>
<dbReference type="InterPro" id="IPR046425">
    <property type="entry name" value="ClpX_bact"/>
</dbReference>
<dbReference type="InterPro" id="IPR004487">
    <property type="entry name" value="Clp_protease_ATP-bd_su_ClpX"/>
</dbReference>
<dbReference type="GO" id="GO:0046983">
    <property type="term" value="F:protein dimerization activity"/>
    <property type="evidence" value="ECO:0007669"/>
    <property type="project" value="UniProtKB-UniRule"/>
</dbReference>
<keyword evidence="9" id="KW-0645">Protease</keyword>
<evidence type="ECO:0000256" key="5">
    <source>
        <dbReference type="ARBA" id="ARBA00023186"/>
    </source>
</evidence>
<feature type="binding site" evidence="6">
    <location>
        <begin position="118"/>
        <end position="125"/>
    </location>
    <ligand>
        <name>ATP</name>
        <dbReference type="ChEBI" id="CHEBI:30616"/>
    </ligand>
</feature>
<dbReference type="InterPro" id="IPR003959">
    <property type="entry name" value="ATPase_AAA_core"/>
</dbReference>
<dbReference type="HAMAP" id="MF_00175">
    <property type="entry name" value="ClpX"/>
    <property type="match status" value="1"/>
</dbReference>
<dbReference type="GO" id="GO:0005524">
    <property type="term" value="F:ATP binding"/>
    <property type="evidence" value="ECO:0007669"/>
    <property type="project" value="UniProtKB-UniRule"/>
</dbReference>
<comment type="caution">
    <text evidence="9">The sequence shown here is derived from an EMBL/GenBank/DDBJ whole genome shotgun (WGS) entry which is preliminary data.</text>
</comment>
<dbReference type="FunFam" id="1.10.8.60:FF:000002">
    <property type="entry name" value="ATP-dependent Clp protease ATP-binding subunit ClpX"/>
    <property type="match status" value="1"/>
</dbReference>
<dbReference type="SMART" id="SM00382">
    <property type="entry name" value="AAA"/>
    <property type="match status" value="1"/>
</dbReference>
<keyword evidence="3 6" id="KW-0862">Zinc</keyword>
<dbReference type="AlphaFoldDB" id="A0A7W5DPZ0"/>
<dbReference type="SMART" id="SM00994">
    <property type="entry name" value="zf-C4_ClpX"/>
    <property type="match status" value="1"/>
</dbReference>
<dbReference type="PANTHER" id="PTHR48102">
    <property type="entry name" value="ATP-DEPENDENT CLP PROTEASE ATP-BINDING SUBUNIT CLPX-LIKE, MITOCHONDRIAL-RELATED"/>
    <property type="match status" value="1"/>
</dbReference>
<keyword evidence="2 6" id="KW-0547">Nucleotide-binding</keyword>
<dbReference type="Gene3D" id="1.10.8.60">
    <property type="match status" value="1"/>
</dbReference>
<evidence type="ECO:0000313" key="9">
    <source>
        <dbReference type="EMBL" id="MBB3186881.1"/>
    </source>
</evidence>
<dbReference type="GO" id="GO:0009376">
    <property type="term" value="C:HslUV protease complex"/>
    <property type="evidence" value="ECO:0007669"/>
    <property type="project" value="TreeGrafter"/>
</dbReference>
<comment type="similarity">
    <text evidence="6 7">Belongs to the ClpX chaperone family.</text>
</comment>